<dbReference type="Proteomes" id="UP000326554">
    <property type="component" value="Unassembled WGS sequence"/>
</dbReference>
<evidence type="ECO:0000313" key="4">
    <source>
        <dbReference type="EMBL" id="KAA9005315.1"/>
    </source>
</evidence>
<protein>
    <submittedName>
        <fullName evidence="4">GNAT family N-acetyltransferase</fullName>
    </submittedName>
</protein>
<dbReference type="PANTHER" id="PTHR43420:SF44">
    <property type="entry name" value="ACETYLTRANSFERASE YPEA"/>
    <property type="match status" value="1"/>
</dbReference>
<dbReference type="PANTHER" id="PTHR43420">
    <property type="entry name" value="ACETYLTRANSFERASE"/>
    <property type="match status" value="1"/>
</dbReference>
<dbReference type="EMBL" id="VYQE01000007">
    <property type="protein sequence ID" value="KAA9005315.1"/>
    <property type="molecule type" value="Genomic_DNA"/>
</dbReference>
<dbReference type="Gene3D" id="3.40.630.30">
    <property type="match status" value="1"/>
</dbReference>
<evidence type="ECO:0000313" key="5">
    <source>
        <dbReference type="Proteomes" id="UP000326554"/>
    </source>
</evidence>
<dbReference type="InterPro" id="IPR016181">
    <property type="entry name" value="Acyl_CoA_acyltransferase"/>
</dbReference>
<comment type="caution">
    <text evidence="4">The sequence shown here is derived from an EMBL/GenBank/DDBJ whole genome shotgun (WGS) entry which is preliminary data.</text>
</comment>
<evidence type="ECO:0000259" key="3">
    <source>
        <dbReference type="PROSITE" id="PS51186"/>
    </source>
</evidence>
<gene>
    <name evidence="4" type="ORF">F3S47_18035</name>
</gene>
<name>A0A5J5GB28_9RHOB</name>
<feature type="domain" description="N-acetyltransferase" evidence="3">
    <location>
        <begin position="1"/>
        <end position="132"/>
    </location>
</feature>
<dbReference type="InterPro" id="IPR050680">
    <property type="entry name" value="YpeA/RimI_acetyltransf"/>
</dbReference>
<keyword evidence="1 4" id="KW-0808">Transferase</keyword>
<dbReference type="SUPFAM" id="SSF55729">
    <property type="entry name" value="Acyl-CoA N-acyltransferases (Nat)"/>
    <property type="match status" value="1"/>
</dbReference>
<accession>A0A5J5GB28</accession>
<proteinExistence type="predicted"/>
<evidence type="ECO:0000256" key="2">
    <source>
        <dbReference type="ARBA" id="ARBA00023315"/>
    </source>
</evidence>
<sequence length="139" mass="15133">MARLHARAFETERPWSADEFCRLQSSPSSLVLGDSRAMIVARVIVDEAEILTLATDPDHRRQGLARALLEDFHRAAQERGAETAFLEVAADNAPARALYLAAGYTESGRRRGYYPREGGPAVDALLLSRALDAPAPGQS</sequence>
<reference evidence="4 5" key="1">
    <citation type="submission" date="2019-09" db="EMBL/GenBank/DDBJ databases">
        <authorList>
            <person name="Park J.-S."/>
            <person name="Choi H.-J."/>
        </authorList>
    </citation>
    <scope>NUCLEOTIDE SEQUENCE [LARGE SCALE GENOMIC DNA]</scope>
    <source>
        <strain evidence="4 5">176SS1-4</strain>
    </source>
</reference>
<dbReference type="InterPro" id="IPR000182">
    <property type="entry name" value="GNAT_dom"/>
</dbReference>
<dbReference type="Pfam" id="PF00583">
    <property type="entry name" value="Acetyltransf_1"/>
    <property type="match status" value="1"/>
</dbReference>
<dbReference type="PROSITE" id="PS51186">
    <property type="entry name" value="GNAT"/>
    <property type="match status" value="1"/>
</dbReference>
<keyword evidence="2" id="KW-0012">Acyltransferase</keyword>
<dbReference type="GO" id="GO:0016747">
    <property type="term" value="F:acyltransferase activity, transferring groups other than amino-acyl groups"/>
    <property type="evidence" value="ECO:0007669"/>
    <property type="project" value="InterPro"/>
</dbReference>
<organism evidence="4 5">
    <name type="scientific">Histidinibacterium aquaticum</name>
    <dbReference type="NCBI Taxonomy" id="2613962"/>
    <lineage>
        <taxon>Bacteria</taxon>
        <taxon>Pseudomonadati</taxon>
        <taxon>Pseudomonadota</taxon>
        <taxon>Alphaproteobacteria</taxon>
        <taxon>Rhodobacterales</taxon>
        <taxon>Paracoccaceae</taxon>
        <taxon>Histidinibacterium</taxon>
    </lineage>
</organism>
<keyword evidence="5" id="KW-1185">Reference proteome</keyword>
<dbReference type="CDD" id="cd04301">
    <property type="entry name" value="NAT_SF"/>
    <property type="match status" value="1"/>
</dbReference>
<evidence type="ECO:0000256" key="1">
    <source>
        <dbReference type="ARBA" id="ARBA00022679"/>
    </source>
</evidence>
<dbReference type="AlphaFoldDB" id="A0A5J5GB28"/>